<dbReference type="EMBL" id="MU277229">
    <property type="protein sequence ID" value="KAI0059093.1"/>
    <property type="molecule type" value="Genomic_DNA"/>
</dbReference>
<dbReference type="Proteomes" id="UP000814140">
    <property type="component" value="Unassembled WGS sequence"/>
</dbReference>
<name>A0ACB8STB1_9AGAM</name>
<sequence>MSPSDNSPVPIAIVGIAAELPSGQWSQENLDYSSFFQFLLESGEAYEKIPNERFNIDAIKGSGMGQVLTDTGSFLKNLKYFDYLEFGITSKDARSMSLSTRKLIELTFLSLVDSGIEYRSKNIGCYMSGVAWDMAAVSGHDDSEARGSFASGPCMVANRVSYHLDLRGPSIPIDTACSSTLYTTHLAVQALRNGECEAAVVGGCQVNHRFAEWLNYTQGGVLSPDGKCKPFDAGANGFGRGEGAVVIVLKPVEQALADGDKIYATILGTGVNSCGSLAPVNAPVAVAQQDAMARAFASARRHPSEVDFLELHATGTAQGDPTEANWVGQEFQREDELLIGSVKGNIGHLEITAFLASLCKVCSILNTGIIPPNVNLKTPNPAIRWEQYKFRVPFEPTKLPSRRPDGRSLVAMTSSGIGGANGHCVVESAPPSGSGRSSFWVDGKKAPSLIVAGGLSPRSTTAVAESIPSVLGVQDSQVLSRLFGRRSRSMTWRSFSVALNGQTSTFTDPALVPKVSRPIVFVFSGQGPQHLHMGRELFKTNAVFRKSVLEMDEVYTAVTGISIIKQTGLFDDVQSPVTVLGSIWPISITLPALTILQIALVECLIAAGVKPDALIGHSAGETAVLWASGAAPKEMAVELAIARGKAMALLEGEDGTMAALSCSPAVAAKIIADVKEELGEGALDIGCHNSADSVTLSGAASHVDRAVAKADAADIFARRLRTSTPVHSSMMELCRSEYESLVADVFARYKVSSPKVQTYSTRSGTALEGTFDPAYFWDGTRGPVLFTEATTALLSDLSNPIFCEIGPHPVLASYLSSLSDQKSTVLCTMKRARPGDATTDSQVFVDCLGRFVAAGYNGLDFDVLCGSAPGDDLQVPQFPFARKEVPFFAQTAEISRQLQRRNGPLDYPQLHVNAATHPVLADHVIKDEPIMPASGYIEMVLERGARKLWNVEFKSMLPLSGDRPTPVQLSTNGSFWTINSASSTDYSTWPIQYNRLHSKGFLATSLEEHDRKKFVPLEEIRGRLKPLDIKGLYDGFNFAQYGPLYQRIISCLTGVDPNDKDEVLVKVRGADYDLPDIADYRLHPAILDAALHILVHPLVAGSRDPAYYYLPARCESVIIHDALVNKPFPAIIYTHSTLRQWTPETIIHDVTIADEEGNALCTMEGLEVNRHGKPASNRVKQRFVVEYEQTPHSVAHVQSLTNGHAAPTPAQPAITVIRYARGDEMKIQKEVLGFNDLEERSLWFVAPAGTDGDALVGFTRALRREYRIWTVRSLAFEGSWTYNQMVKAAQYLSTEADVELELSVYADGSIHVPRIVAAPDPEPQLPFDPKKPWVFSRSLQQLSLPTVRDPEVAVHVSAVSRSDGRFWEFVGLVDGDATRPVAGIHLGALSNFAVVHKGSLAELPAIYAKDDKSGPPTLAMVIGVLAIGLHLFSHLEHLKNDVILVTHSDTPTGSQLIEFYERLGLQVASLPSDPSVSDIQRVASLGPKIAVSAYEALGDIQVLKTVIASDGKIFLWNHPETGVAWTLAHDPWLIGEALRLALNAKRLAVSSSFKHPVDLLDAPSLKRSAGELFSPDKQYLLVGGIGSLGLQICLWMYQRGARHIILTSRSGRGGIARRGDRFSQQLLEYLVTLQDLDVRTEAADATSTKDMGAIVSSVTRPWGGVMLLSAMLIDRSFAAQTQDTFEQCHTSKVGAFHTLEKVMPIEALDWLIAFSSISGMFGNAGQTNYASANTAITGLTREHKNAFTLVCPAILDVGFVLGATMDNSSSRVKHLASWGYTSRELNDLLEDSISMLQDGPFWIYVPDLKWDLVKANMGESTMYDHLVADEAEDGASGEGAPATLTEIISRVLDIAQEDISPDVPLTAYGLDSLSAASLSYALRPLIAISQLQLLADLSLRQIQERCDADKEVTTTTTTATPAPSNDVSVKTRLMVSLVEKYTASFVPRKAVAADAPSAGVSVLVTGVTGSLGAHALARLLQAPSVDRVYALVRKQPDGPDALARLHSAFVERGIDTSLLGLKRLSILQCSRVGELPEEVLEKLRSELTHIVHLAWHVDFGTPLAEFEPAIAGLRELADLALSSRRALLPKLVFASTLGVNREPRSPQPIAEVPITDPLVSVGSGYSESKWVAERVLTIIREKTALKPVIVRIGQLTGGLNGTWKSTEWVPAMISASVALGTLPDGPDAVSWLPVDIAAAAIVDMLDASAPFVHVRHPRPMPWAEMIRLFASSLHLPIVTYQEWLSKLEGGLLPSAPGAAQLGPAHRLMDFFRSAKPADFVYRSAMESNGLMCVMEMKEGLLASATLRDDKLPQLQADDIEKWLAYWRSVGLIA</sequence>
<protein>
    <submittedName>
        <fullName evidence="1">Uncharacterized protein</fullName>
    </submittedName>
</protein>
<organism evidence="1 2">
    <name type="scientific">Artomyces pyxidatus</name>
    <dbReference type="NCBI Taxonomy" id="48021"/>
    <lineage>
        <taxon>Eukaryota</taxon>
        <taxon>Fungi</taxon>
        <taxon>Dikarya</taxon>
        <taxon>Basidiomycota</taxon>
        <taxon>Agaricomycotina</taxon>
        <taxon>Agaricomycetes</taxon>
        <taxon>Russulales</taxon>
        <taxon>Auriscalpiaceae</taxon>
        <taxon>Artomyces</taxon>
    </lineage>
</organism>
<evidence type="ECO:0000313" key="2">
    <source>
        <dbReference type="Proteomes" id="UP000814140"/>
    </source>
</evidence>
<reference evidence="1" key="2">
    <citation type="journal article" date="2022" name="New Phytol.">
        <title>Evolutionary transition to the ectomycorrhizal habit in the genomes of a hyperdiverse lineage of mushroom-forming fungi.</title>
        <authorList>
            <person name="Looney B."/>
            <person name="Miyauchi S."/>
            <person name="Morin E."/>
            <person name="Drula E."/>
            <person name="Courty P.E."/>
            <person name="Kohler A."/>
            <person name="Kuo A."/>
            <person name="LaButti K."/>
            <person name="Pangilinan J."/>
            <person name="Lipzen A."/>
            <person name="Riley R."/>
            <person name="Andreopoulos W."/>
            <person name="He G."/>
            <person name="Johnson J."/>
            <person name="Nolan M."/>
            <person name="Tritt A."/>
            <person name="Barry K.W."/>
            <person name="Grigoriev I.V."/>
            <person name="Nagy L.G."/>
            <person name="Hibbett D."/>
            <person name="Henrissat B."/>
            <person name="Matheny P.B."/>
            <person name="Labbe J."/>
            <person name="Martin F.M."/>
        </authorList>
    </citation>
    <scope>NUCLEOTIDE SEQUENCE</scope>
    <source>
        <strain evidence="1">HHB10654</strain>
    </source>
</reference>
<evidence type="ECO:0000313" key="1">
    <source>
        <dbReference type="EMBL" id="KAI0059093.1"/>
    </source>
</evidence>
<gene>
    <name evidence="1" type="ORF">BV25DRAFT_1918796</name>
</gene>
<proteinExistence type="predicted"/>
<reference evidence="1" key="1">
    <citation type="submission" date="2021-03" db="EMBL/GenBank/DDBJ databases">
        <authorList>
            <consortium name="DOE Joint Genome Institute"/>
            <person name="Ahrendt S."/>
            <person name="Looney B.P."/>
            <person name="Miyauchi S."/>
            <person name="Morin E."/>
            <person name="Drula E."/>
            <person name="Courty P.E."/>
            <person name="Chicoki N."/>
            <person name="Fauchery L."/>
            <person name="Kohler A."/>
            <person name="Kuo A."/>
            <person name="Labutti K."/>
            <person name="Pangilinan J."/>
            <person name="Lipzen A."/>
            <person name="Riley R."/>
            <person name="Andreopoulos W."/>
            <person name="He G."/>
            <person name="Johnson J."/>
            <person name="Barry K.W."/>
            <person name="Grigoriev I.V."/>
            <person name="Nagy L."/>
            <person name="Hibbett D."/>
            <person name="Henrissat B."/>
            <person name="Matheny P.B."/>
            <person name="Labbe J."/>
            <person name="Martin F."/>
        </authorList>
    </citation>
    <scope>NUCLEOTIDE SEQUENCE</scope>
    <source>
        <strain evidence="1">HHB10654</strain>
    </source>
</reference>
<keyword evidence="2" id="KW-1185">Reference proteome</keyword>
<accession>A0ACB8STB1</accession>
<comment type="caution">
    <text evidence="1">The sequence shown here is derived from an EMBL/GenBank/DDBJ whole genome shotgun (WGS) entry which is preliminary data.</text>
</comment>